<evidence type="ECO:0000313" key="2">
    <source>
        <dbReference type="Proteomes" id="UP001209713"/>
    </source>
</evidence>
<accession>A0ABT2YRF6</accession>
<reference evidence="1 2" key="1">
    <citation type="submission" date="2022-10" db="EMBL/GenBank/DDBJ databases">
        <title>Marinomonas transparenta sp. nov. and Marinomonas sargassi sp. nov., isolated from marine alga (Sargassum natans (L.) Gaillon).</title>
        <authorList>
            <person name="Wang Y."/>
        </authorList>
    </citation>
    <scope>NUCLEOTIDE SEQUENCE [LARGE SCALE GENOMIC DNA]</scope>
    <source>
        <strain evidence="1 2">C2222</strain>
    </source>
</reference>
<dbReference type="RefSeq" id="WP_263529714.1">
    <property type="nucleotide sequence ID" value="NZ_JAOVZB010000002.1"/>
</dbReference>
<organism evidence="1 2">
    <name type="scientific">Marinomonas sargassi</name>
    <dbReference type="NCBI Taxonomy" id="2984494"/>
    <lineage>
        <taxon>Bacteria</taxon>
        <taxon>Pseudomonadati</taxon>
        <taxon>Pseudomonadota</taxon>
        <taxon>Gammaproteobacteria</taxon>
        <taxon>Oceanospirillales</taxon>
        <taxon>Oceanospirillaceae</taxon>
        <taxon>Marinomonas</taxon>
    </lineage>
</organism>
<sequence length="233" mass="26529">MQEDNPITPKPIRYSLGEPSERVIILQDDELYITHEYLYQTATPTRFYQYEKDTFCFVIKGSIYLKQNDKETALKEQQGVWLGARELNIATLLSPSTEICLIQFKKSHSNNAAIPLQKVSSGTVESVVGRNHTQSWPLWQGQLGRISLELYPPHYTEPLYYQKEATQYLLPLNGKVLISDKKTKMEECDALGKVFFKKVARAIANQSTTSVIALSITTSQRSSKGRVLILKRP</sequence>
<name>A0ABT2YRF6_9GAMM</name>
<proteinExistence type="predicted"/>
<comment type="caution">
    <text evidence="1">The sequence shown here is derived from an EMBL/GenBank/DDBJ whole genome shotgun (WGS) entry which is preliminary data.</text>
</comment>
<keyword evidence="2" id="KW-1185">Reference proteome</keyword>
<protein>
    <submittedName>
        <fullName evidence="1">Uncharacterized protein</fullName>
    </submittedName>
</protein>
<dbReference type="EMBL" id="JAOVZB010000002">
    <property type="protein sequence ID" value="MCV2402335.1"/>
    <property type="molecule type" value="Genomic_DNA"/>
</dbReference>
<dbReference type="Proteomes" id="UP001209713">
    <property type="component" value="Unassembled WGS sequence"/>
</dbReference>
<gene>
    <name evidence="1" type="ORF">OFY17_05470</name>
</gene>
<evidence type="ECO:0000313" key="1">
    <source>
        <dbReference type="EMBL" id="MCV2402335.1"/>
    </source>
</evidence>